<keyword evidence="2" id="KW-1133">Transmembrane helix</keyword>
<keyword evidence="2" id="KW-0472">Membrane</keyword>
<feature type="transmembrane region" description="Helical" evidence="2">
    <location>
        <begin position="12"/>
        <end position="35"/>
    </location>
</feature>
<dbReference type="PANTHER" id="PTHR37746:SF1">
    <property type="entry name" value="TRANSMEMBRANE PROTEIN"/>
    <property type="match status" value="1"/>
</dbReference>
<feature type="region of interest" description="Disordered" evidence="1">
    <location>
        <begin position="206"/>
        <end position="226"/>
    </location>
</feature>
<evidence type="ECO:0000313" key="4">
    <source>
        <dbReference type="Proteomes" id="UP001152523"/>
    </source>
</evidence>
<feature type="transmembrane region" description="Helical" evidence="2">
    <location>
        <begin position="41"/>
        <end position="61"/>
    </location>
</feature>
<protein>
    <submittedName>
        <fullName evidence="3">Uncharacterized protein</fullName>
    </submittedName>
</protein>
<reference evidence="3" key="1">
    <citation type="submission" date="2022-07" db="EMBL/GenBank/DDBJ databases">
        <authorList>
            <person name="Macas J."/>
            <person name="Novak P."/>
            <person name="Neumann P."/>
        </authorList>
    </citation>
    <scope>NUCLEOTIDE SEQUENCE</scope>
</reference>
<evidence type="ECO:0000313" key="3">
    <source>
        <dbReference type="EMBL" id="CAH9130903.1"/>
    </source>
</evidence>
<comment type="caution">
    <text evidence="3">The sequence shown here is derived from an EMBL/GenBank/DDBJ whole genome shotgun (WGS) entry which is preliminary data.</text>
</comment>
<dbReference type="EMBL" id="CAMAPF010000963">
    <property type="protein sequence ID" value="CAH9130903.1"/>
    <property type="molecule type" value="Genomic_DNA"/>
</dbReference>
<dbReference type="Proteomes" id="UP001152523">
    <property type="component" value="Unassembled WGS sequence"/>
</dbReference>
<sequence length="226" mass="25178">MTMAFFRETISSLSSSPLFCAIVTLFTLILLYFPSLLWDPLFSPLLISTSVLLFSLLHLGVAQRISRVDSESSFLSAEKTALLLQSSSVDGRIIPGKQLDSNSNPDPNFGPLSAEDFIEWDVRAPLEVIREEWGGEEEEEEASDEKRVAAIQRYASLSMYYPDSDSDSSSEGGAPLIGEPDSPETMCFWWEEVDKDELIEISLDGKRITSEPEEDNLIEIDLSPGR</sequence>
<accession>A0AAV0F5V5</accession>
<evidence type="ECO:0000256" key="2">
    <source>
        <dbReference type="SAM" id="Phobius"/>
    </source>
</evidence>
<keyword evidence="4" id="KW-1185">Reference proteome</keyword>
<dbReference type="PANTHER" id="PTHR37746">
    <property type="entry name" value="TRANSMEMBRANE PROTEIN"/>
    <property type="match status" value="1"/>
</dbReference>
<name>A0AAV0F5V5_9ASTE</name>
<evidence type="ECO:0000256" key="1">
    <source>
        <dbReference type="SAM" id="MobiDB-lite"/>
    </source>
</evidence>
<proteinExistence type="predicted"/>
<keyword evidence="2" id="KW-0812">Transmembrane</keyword>
<gene>
    <name evidence="3" type="ORF">CEPIT_LOCUS30995</name>
</gene>
<organism evidence="3 4">
    <name type="scientific">Cuscuta epithymum</name>
    <dbReference type="NCBI Taxonomy" id="186058"/>
    <lineage>
        <taxon>Eukaryota</taxon>
        <taxon>Viridiplantae</taxon>
        <taxon>Streptophyta</taxon>
        <taxon>Embryophyta</taxon>
        <taxon>Tracheophyta</taxon>
        <taxon>Spermatophyta</taxon>
        <taxon>Magnoliopsida</taxon>
        <taxon>eudicotyledons</taxon>
        <taxon>Gunneridae</taxon>
        <taxon>Pentapetalae</taxon>
        <taxon>asterids</taxon>
        <taxon>lamiids</taxon>
        <taxon>Solanales</taxon>
        <taxon>Convolvulaceae</taxon>
        <taxon>Cuscuteae</taxon>
        <taxon>Cuscuta</taxon>
        <taxon>Cuscuta subgen. Cuscuta</taxon>
    </lineage>
</organism>
<feature type="region of interest" description="Disordered" evidence="1">
    <location>
        <begin position="161"/>
        <end position="185"/>
    </location>
</feature>
<dbReference type="AlphaFoldDB" id="A0AAV0F5V5"/>